<proteinExistence type="predicted"/>
<evidence type="ECO:0000313" key="2">
    <source>
        <dbReference type="Proteomes" id="UP000054995"/>
    </source>
</evidence>
<comment type="caution">
    <text evidence="1">The sequence shown here is derived from an EMBL/GenBank/DDBJ whole genome shotgun (WGS) entry which is preliminary data.</text>
</comment>
<keyword evidence="2" id="KW-1185">Reference proteome</keyword>
<sequence>MKKRMTRSRVEKKPNEGSSMGLYFADKGECEIFPCSLSRRSAEFWSLNGESLCRRGEYFGCGGDQPAQPSGTPADHHCPTTCTFHLLTLESCVPEVEDSILQLNADVALHVHRMPTAIEPEDTKEYKEWNMEKLNTFSIPGQHEAEQENKKGICGSPWVSILYFWAKDTLKE</sequence>
<accession>A0A0V1FIN2</accession>
<dbReference type="AlphaFoldDB" id="A0A0V1FIN2"/>
<reference evidence="1 2" key="1">
    <citation type="submission" date="2015-01" db="EMBL/GenBank/DDBJ databases">
        <title>Evolution of Trichinella species and genotypes.</title>
        <authorList>
            <person name="Korhonen P.K."/>
            <person name="Edoardo P."/>
            <person name="Giuseppe L.R."/>
            <person name="Gasser R.B."/>
        </authorList>
    </citation>
    <scope>NUCLEOTIDE SEQUENCE [LARGE SCALE GENOMIC DNA]</scope>
    <source>
        <strain evidence="1">ISS470</strain>
    </source>
</reference>
<dbReference type="EMBL" id="JYDT01000081">
    <property type="protein sequence ID" value="KRY85894.1"/>
    <property type="molecule type" value="Genomic_DNA"/>
</dbReference>
<organism evidence="1 2">
    <name type="scientific">Trichinella pseudospiralis</name>
    <name type="common">Parasitic roundworm</name>
    <dbReference type="NCBI Taxonomy" id="6337"/>
    <lineage>
        <taxon>Eukaryota</taxon>
        <taxon>Metazoa</taxon>
        <taxon>Ecdysozoa</taxon>
        <taxon>Nematoda</taxon>
        <taxon>Enoplea</taxon>
        <taxon>Dorylaimia</taxon>
        <taxon>Trichinellida</taxon>
        <taxon>Trichinellidae</taxon>
        <taxon>Trichinella</taxon>
    </lineage>
</organism>
<evidence type="ECO:0000313" key="1">
    <source>
        <dbReference type="EMBL" id="KRY85894.1"/>
    </source>
</evidence>
<protein>
    <submittedName>
        <fullName evidence="1">Uncharacterized protein</fullName>
    </submittedName>
</protein>
<dbReference type="OrthoDB" id="5940012at2759"/>
<name>A0A0V1FIN2_TRIPS</name>
<gene>
    <name evidence="1" type="ORF">T4D_6872</name>
</gene>
<dbReference type="Proteomes" id="UP000054995">
    <property type="component" value="Unassembled WGS sequence"/>
</dbReference>